<name>A0A388LY39_CHABU</name>
<protein>
    <recommendedName>
        <fullName evidence="4">GPI inositol-deacylase</fullName>
    </recommendedName>
</protein>
<feature type="compositionally biased region" description="Low complexity" evidence="1">
    <location>
        <begin position="1116"/>
        <end position="1126"/>
    </location>
</feature>
<feature type="region of interest" description="Disordered" evidence="1">
    <location>
        <begin position="450"/>
        <end position="603"/>
    </location>
</feature>
<dbReference type="InterPro" id="IPR029058">
    <property type="entry name" value="AB_hydrolase_fold"/>
</dbReference>
<feature type="compositionally biased region" description="Polar residues" evidence="1">
    <location>
        <begin position="813"/>
        <end position="835"/>
    </location>
</feature>
<feature type="compositionally biased region" description="Basic and acidic residues" evidence="1">
    <location>
        <begin position="1254"/>
        <end position="1263"/>
    </location>
</feature>
<accession>A0A388LY39</accession>
<feature type="compositionally biased region" description="Polar residues" evidence="1">
    <location>
        <begin position="528"/>
        <end position="538"/>
    </location>
</feature>
<feature type="compositionally biased region" description="Basic and acidic residues" evidence="1">
    <location>
        <begin position="712"/>
        <end position="737"/>
    </location>
</feature>
<sequence>MSSKWALGEVEQISRECQSHDSPSSTLKTAEGGDGSRECEEAPLSAASNPESSVSTASTSNSRNGSWGAINSEAGYAEASPATPEPPVSPTQTSSVSTSSRSNSHTGSWSAIKSESAYAEASAATPEPSLTPNQTSVATELLAAADAKQLTSTDCPKPSLSSNAKGKIGSSTKEAVAGLFDPSKAFSTVFRSGRRSASPATVGTGSGRNSRGPGLSGWVDRLLSHIHTALRGSHDDIGWLRREPGLPAIIDRTGRFNQLNARIYHGIHTLPDNLVYLLVPGLFSSLGALSFLDAKRYLMTLGLSCYVMPIRCEASVESNAYQIKEYIEDLHWGINHKKVVILGHGKGAVDSAAALAVYSADLKGKVAGLVSMQAPYGGSPVASGLLKKGRPLDDESQALIRTVLGEICGGDIRVMQDLTYEKRRKFLAKHPLPADLPNVSFHTEITGLTGQGGSTDISPLSPAYNGKSHFSPPGSGKVHTPAEGSDPLQSPSSPSRASSPVTTTLTLPPPISEATSGHDFCPPDDNNHGSNPSGSTPSAEPGPKTEPGSATEPGSKTEASPAGEPGSTTGPGCGPDAGSATEPGSTAGPDAAPGTGSGTELGFETEPVPLTLAIALKALANHLHLRYGVKSDGFVVCEDAEIPGSIVVRSAVKVDHAGTVYSEIHDSSEKQLPATVYPKNFVDGPQMIEALLTLLLESAGDVWKEPGMTLEQENRSRRQKTAKRENATGDDGRRNANKEAPCGGGSRGEKHSAKNAKNSKTLIDFGYSTEATPTPSEDPGSGYPDCCRRESFASGQKPDTEQSIWFGWESSRENCTNSESGRLQQTGNKEFQTPTGDPGATQRQKDVFRKQLDGLRNSRESDGSEMFELDFDWDDRKERLSRYSENAALCRESDARVDAIAAECPYLWQISTMDDGRDAVADWTTDWEEVSLGGKERKVEDADMESIVSISREERNNCASIPHNTVSCSNPFLICCQAMTVSPSISTAPESPAWKEPGSSTIDHHADSGSGLEPSLGLVHPGPVVDPGSKLPSLFNERPQAAGIDRQELLATQQPHPGMDPGTDGAPGTTASTVPNASADNLSAVCGLSESPYSTAVDVPAESVVEAAGGSAQPDATSAAAATTGTREPDKAAQFLVHAETIDIADHSSRSPAAAAAAAVARAGGGGGGGGGGGCGVGGDGSVAPTSRNESKNNTGCMQGGDGAVVADSATEFYDPAQFWSLATSPLSRTPAPEAALCEGGCSQPWVDTEDENQDPHHTDEARSGPQRSLKQEVLNQQLIYRLHHMRPARSVFTGLHEGRHRGAGGSGVKLVTITENSKEPRPTPVSDLSAANSEDGRDSPLTSSFTLSTSRLSLSDDLRSVEDPSNFCVCGSCTGEPPGEELASPQCSPSIMHHILRGVK</sequence>
<reference evidence="2 3" key="1">
    <citation type="journal article" date="2018" name="Cell">
        <title>The Chara Genome: Secondary Complexity and Implications for Plant Terrestrialization.</title>
        <authorList>
            <person name="Nishiyama T."/>
            <person name="Sakayama H."/>
            <person name="Vries J.D."/>
            <person name="Buschmann H."/>
            <person name="Saint-Marcoux D."/>
            <person name="Ullrich K.K."/>
            <person name="Haas F.B."/>
            <person name="Vanderstraeten L."/>
            <person name="Becker D."/>
            <person name="Lang D."/>
            <person name="Vosolsobe S."/>
            <person name="Rombauts S."/>
            <person name="Wilhelmsson P.K.I."/>
            <person name="Janitza P."/>
            <person name="Kern R."/>
            <person name="Heyl A."/>
            <person name="Rumpler F."/>
            <person name="Villalobos L.I.A.C."/>
            <person name="Clay J.M."/>
            <person name="Skokan R."/>
            <person name="Toyoda A."/>
            <person name="Suzuki Y."/>
            <person name="Kagoshima H."/>
            <person name="Schijlen E."/>
            <person name="Tajeshwar N."/>
            <person name="Catarino B."/>
            <person name="Hetherington A.J."/>
            <person name="Saltykova A."/>
            <person name="Bonnot C."/>
            <person name="Breuninger H."/>
            <person name="Symeonidi A."/>
            <person name="Radhakrishnan G.V."/>
            <person name="Van Nieuwerburgh F."/>
            <person name="Deforce D."/>
            <person name="Chang C."/>
            <person name="Karol K.G."/>
            <person name="Hedrich R."/>
            <person name="Ulvskov P."/>
            <person name="Glockner G."/>
            <person name="Delwiche C.F."/>
            <person name="Petrasek J."/>
            <person name="Van de Peer Y."/>
            <person name="Friml J."/>
            <person name="Beilby M."/>
            <person name="Dolan L."/>
            <person name="Kohara Y."/>
            <person name="Sugano S."/>
            <person name="Fujiyama A."/>
            <person name="Delaux P.-M."/>
            <person name="Quint M."/>
            <person name="TheiBen G."/>
            <person name="Hagemann M."/>
            <person name="Harholt J."/>
            <person name="Dunand C."/>
            <person name="Zachgo S."/>
            <person name="Langdale J."/>
            <person name="Maumus F."/>
            <person name="Straeten D.V.D."/>
            <person name="Gould S.B."/>
            <person name="Rensing S.A."/>
        </authorList>
    </citation>
    <scope>NUCLEOTIDE SEQUENCE [LARGE SCALE GENOMIC DNA]</scope>
    <source>
        <strain evidence="2 3">S276</strain>
    </source>
</reference>
<dbReference type="Proteomes" id="UP000265515">
    <property type="component" value="Unassembled WGS sequence"/>
</dbReference>
<keyword evidence="3" id="KW-1185">Reference proteome</keyword>
<evidence type="ECO:0000313" key="3">
    <source>
        <dbReference type="Proteomes" id="UP000265515"/>
    </source>
</evidence>
<feature type="region of interest" description="Disordered" evidence="1">
    <location>
        <begin position="1107"/>
        <end position="1127"/>
    </location>
</feature>
<dbReference type="Gramene" id="GBG87226">
    <property type="protein sequence ID" value="GBG87226"/>
    <property type="gene ID" value="CBR_g45285"/>
</dbReference>
<feature type="compositionally biased region" description="Low complexity" evidence="1">
    <location>
        <begin position="90"/>
        <end position="111"/>
    </location>
</feature>
<proteinExistence type="predicted"/>
<evidence type="ECO:0000256" key="1">
    <source>
        <dbReference type="SAM" id="MobiDB-lite"/>
    </source>
</evidence>
<dbReference type="EMBL" id="BFEA01000602">
    <property type="protein sequence ID" value="GBG87226.1"/>
    <property type="molecule type" value="Genomic_DNA"/>
</dbReference>
<feature type="compositionally biased region" description="Low complexity" evidence="1">
    <location>
        <begin position="47"/>
        <end position="62"/>
    </location>
</feature>
<gene>
    <name evidence="2" type="ORF">CBR_g45285</name>
</gene>
<dbReference type="PANTHER" id="PTHR31934">
    <property type="entry name" value="ALPHA/BETA-HYDROLASES SUPERFAMILY PROTEIN"/>
    <property type="match status" value="1"/>
</dbReference>
<feature type="compositionally biased region" description="Polar residues" evidence="1">
    <location>
        <begin position="198"/>
        <end position="209"/>
    </location>
</feature>
<evidence type="ECO:0000313" key="2">
    <source>
        <dbReference type="EMBL" id="GBG87226.1"/>
    </source>
</evidence>
<feature type="region of interest" description="Disordered" evidence="1">
    <location>
        <begin position="191"/>
        <end position="213"/>
    </location>
</feature>
<feature type="region of interest" description="Disordered" evidence="1">
    <location>
        <begin position="1"/>
        <end position="111"/>
    </location>
</feature>
<dbReference type="PANTHER" id="PTHR31934:SF5">
    <property type="entry name" value="OS05G0557900 PROTEIN"/>
    <property type="match status" value="1"/>
</dbReference>
<dbReference type="SUPFAM" id="SSF53474">
    <property type="entry name" value="alpha/beta-Hydrolases"/>
    <property type="match status" value="1"/>
</dbReference>
<dbReference type="Gene3D" id="3.40.50.1820">
    <property type="entry name" value="alpha/beta hydrolase"/>
    <property type="match status" value="1"/>
</dbReference>
<evidence type="ECO:0008006" key="4">
    <source>
        <dbReference type="Google" id="ProtNLM"/>
    </source>
</evidence>
<comment type="caution">
    <text evidence="2">The sequence shown here is derived from an EMBL/GenBank/DDBJ whole genome shotgun (WGS) entry which is preliminary data.</text>
</comment>
<feature type="region of interest" description="Disordered" evidence="1">
    <location>
        <begin position="1235"/>
        <end position="1271"/>
    </location>
</feature>
<organism evidence="2 3">
    <name type="scientific">Chara braunii</name>
    <name type="common">Braun's stonewort</name>
    <dbReference type="NCBI Taxonomy" id="69332"/>
    <lineage>
        <taxon>Eukaryota</taxon>
        <taxon>Viridiplantae</taxon>
        <taxon>Streptophyta</taxon>
        <taxon>Charophyceae</taxon>
        <taxon>Charales</taxon>
        <taxon>Characeae</taxon>
        <taxon>Chara</taxon>
    </lineage>
</organism>
<feature type="region of interest" description="Disordered" evidence="1">
    <location>
        <begin position="985"/>
        <end position="1035"/>
    </location>
</feature>
<feature type="compositionally biased region" description="Low complexity" evidence="1">
    <location>
        <begin position="490"/>
        <end position="506"/>
    </location>
</feature>
<dbReference type="OrthoDB" id="2016516at2759"/>
<feature type="region of interest" description="Disordered" evidence="1">
    <location>
        <begin position="707"/>
        <end position="844"/>
    </location>
</feature>
<feature type="region of interest" description="Disordered" evidence="1">
    <location>
        <begin position="1315"/>
        <end position="1345"/>
    </location>
</feature>